<evidence type="ECO:0000313" key="3">
    <source>
        <dbReference type="Proteomes" id="UP000703269"/>
    </source>
</evidence>
<accession>A0A9P3GD31</accession>
<feature type="region of interest" description="Disordered" evidence="1">
    <location>
        <begin position="100"/>
        <end position="172"/>
    </location>
</feature>
<feature type="compositionally biased region" description="Low complexity" evidence="1">
    <location>
        <begin position="216"/>
        <end position="225"/>
    </location>
</feature>
<feature type="compositionally biased region" description="Basic and acidic residues" evidence="1">
    <location>
        <begin position="113"/>
        <end position="137"/>
    </location>
</feature>
<dbReference type="Proteomes" id="UP000703269">
    <property type="component" value="Unassembled WGS sequence"/>
</dbReference>
<feature type="compositionally biased region" description="Low complexity" evidence="1">
    <location>
        <begin position="161"/>
        <end position="172"/>
    </location>
</feature>
<dbReference type="OrthoDB" id="2143914at2759"/>
<comment type="caution">
    <text evidence="2">The sequence shown here is derived from an EMBL/GenBank/DDBJ whole genome shotgun (WGS) entry which is preliminary data.</text>
</comment>
<name>A0A9P3GD31_9APHY</name>
<feature type="region of interest" description="Disordered" evidence="1">
    <location>
        <begin position="269"/>
        <end position="477"/>
    </location>
</feature>
<dbReference type="AlphaFoldDB" id="A0A9P3GD31"/>
<feature type="region of interest" description="Disordered" evidence="1">
    <location>
        <begin position="216"/>
        <end position="256"/>
    </location>
</feature>
<feature type="compositionally biased region" description="Polar residues" evidence="1">
    <location>
        <begin position="397"/>
        <end position="414"/>
    </location>
</feature>
<keyword evidence="3" id="KW-1185">Reference proteome</keyword>
<feature type="compositionally biased region" description="Low complexity" evidence="1">
    <location>
        <begin position="360"/>
        <end position="373"/>
    </location>
</feature>
<sequence length="477" mass="49079">MPPSPPPSARANSYYRTPRERELDLAIPTPRKTRAAAQPPPPPHAGSSTAQVLHPAWQPQTRSDERVAASLLSDARAELMLHAARRIGKRRTGALAGLVLRPESAPVTPQEGAKSKGKERAGSRASDKGKGRAHPAEEDVLPVKKQRKRAVKKANTMPKVASSSTAATAPTNASSGYYGTLPGMSHLLYVNPLHTGQRMPAGGALPVFMPLGGWPPAAPGAPGSPQRKPDAPAESSTPARAPPTPGLRRSESAASQGLDSLLSAARMLADDAGPSADGGGGGTPARRAHDLLDTPTPKRRRVEGGTPGSLGDAGAEAGETGDASPRTPTPAGRGRALGRISSALDVLADQAAQEQERRPATPSRPAAAPTSEQRLGRSRGRTRRGKGREAAEGSASRQSSPVRQVSTEPNSSREGTPPPSSIVSVAQQRGGPVVGTRSLPAPSASSANRLAVPVVERAVSSDADAPGSPENSMDVGD</sequence>
<protein>
    <submittedName>
        <fullName evidence="2">Uncharacterized protein</fullName>
    </submittedName>
</protein>
<feature type="compositionally biased region" description="Low complexity" evidence="1">
    <location>
        <begin position="312"/>
        <end position="323"/>
    </location>
</feature>
<gene>
    <name evidence="2" type="ORF">PsYK624_096610</name>
</gene>
<evidence type="ECO:0000256" key="1">
    <source>
        <dbReference type="SAM" id="MobiDB-lite"/>
    </source>
</evidence>
<reference evidence="2 3" key="1">
    <citation type="submission" date="2021-08" db="EMBL/GenBank/DDBJ databases">
        <title>Draft Genome Sequence of Phanerochaete sordida strain YK-624.</title>
        <authorList>
            <person name="Mori T."/>
            <person name="Dohra H."/>
            <person name="Suzuki T."/>
            <person name="Kawagishi H."/>
            <person name="Hirai H."/>
        </authorList>
    </citation>
    <scope>NUCLEOTIDE SEQUENCE [LARGE SCALE GENOMIC DNA]</scope>
    <source>
        <strain evidence="2 3">YK-624</strain>
    </source>
</reference>
<dbReference type="EMBL" id="BPQB01000032">
    <property type="protein sequence ID" value="GJE93502.1"/>
    <property type="molecule type" value="Genomic_DNA"/>
</dbReference>
<feature type="compositionally biased region" description="Basic residues" evidence="1">
    <location>
        <begin position="376"/>
        <end position="386"/>
    </location>
</feature>
<feature type="region of interest" description="Disordered" evidence="1">
    <location>
        <begin position="1"/>
        <end position="65"/>
    </location>
</feature>
<organism evidence="2 3">
    <name type="scientific">Phanerochaete sordida</name>
    <dbReference type="NCBI Taxonomy" id="48140"/>
    <lineage>
        <taxon>Eukaryota</taxon>
        <taxon>Fungi</taxon>
        <taxon>Dikarya</taxon>
        <taxon>Basidiomycota</taxon>
        <taxon>Agaricomycotina</taxon>
        <taxon>Agaricomycetes</taxon>
        <taxon>Polyporales</taxon>
        <taxon>Phanerochaetaceae</taxon>
        <taxon>Phanerochaete</taxon>
    </lineage>
</organism>
<proteinExistence type="predicted"/>
<evidence type="ECO:0000313" key="2">
    <source>
        <dbReference type="EMBL" id="GJE93502.1"/>
    </source>
</evidence>